<feature type="binding site" evidence="14">
    <location>
        <position position="119"/>
    </location>
    <ligand>
        <name>substrate</name>
    </ligand>
</feature>
<evidence type="ECO:0000256" key="9">
    <source>
        <dbReference type="ARBA" id="ARBA00022679"/>
    </source>
</evidence>
<dbReference type="FunFam" id="3.40.50.1260:FF:000007">
    <property type="entry name" value="Phosphoglycerate kinase"/>
    <property type="match status" value="1"/>
</dbReference>
<evidence type="ECO:0000256" key="5">
    <source>
        <dbReference type="ARBA" id="ARBA00011245"/>
    </source>
</evidence>
<feature type="binding site" evidence="14">
    <location>
        <position position="152"/>
    </location>
    <ligand>
        <name>substrate</name>
    </ligand>
</feature>
<reference evidence="18 19" key="1">
    <citation type="journal article" date="2011" name="Stand. Genomic Sci.">
        <title>Complete genome sequence of Syntrophobotulus glycolicus type strain (FlGlyR).</title>
        <authorList>
            <person name="Han C."/>
            <person name="Mwirichia R."/>
            <person name="Chertkov O."/>
            <person name="Held B."/>
            <person name="Lapidus A."/>
            <person name="Nolan M."/>
            <person name="Lucas S."/>
            <person name="Hammon N."/>
            <person name="Deshpande S."/>
            <person name="Cheng J.F."/>
            <person name="Tapia R."/>
            <person name="Goodwin L."/>
            <person name="Pitluck S."/>
            <person name="Huntemann M."/>
            <person name="Liolios K."/>
            <person name="Ivanova N."/>
            <person name="Pagani I."/>
            <person name="Mavromatis K."/>
            <person name="Ovchinikova G."/>
            <person name="Pati A."/>
            <person name="Chen A."/>
            <person name="Palaniappan K."/>
            <person name="Land M."/>
            <person name="Hauser L."/>
            <person name="Brambilla E.M."/>
            <person name="Rohde M."/>
            <person name="Spring S."/>
            <person name="Sikorski J."/>
            <person name="Goker M."/>
            <person name="Woyke T."/>
            <person name="Bristow J."/>
            <person name="Eisen J.A."/>
            <person name="Markowitz V."/>
            <person name="Hugenholtz P."/>
            <person name="Kyrpides N.C."/>
            <person name="Klenk H.P."/>
            <person name="Detter J.C."/>
        </authorList>
    </citation>
    <scope>NUCLEOTIDE SEQUENCE [LARGE SCALE GENOMIC DNA]</scope>
    <source>
        <strain evidence="19">DSM 8271 / FlGlyR</strain>
    </source>
</reference>
<organism evidence="18 19">
    <name type="scientific">Syntrophobotulus glycolicus (strain DSM 8271 / FlGlyR)</name>
    <dbReference type="NCBI Taxonomy" id="645991"/>
    <lineage>
        <taxon>Bacteria</taxon>
        <taxon>Bacillati</taxon>
        <taxon>Bacillota</taxon>
        <taxon>Clostridia</taxon>
        <taxon>Eubacteriales</taxon>
        <taxon>Desulfitobacteriaceae</taxon>
        <taxon>Syntrophobotulus</taxon>
    </lineage>
</organism>
<dbReference type="InterPro" id="IPR001576">
    <property type="entry name" value="Phosphoglycerate_kinase"/>
</dbReference>
<dbReference type="PRINTS" id="PR00477">
    <property type="entry name" value="PHGLYCKINASE"/>
</dbReference>
<comment type="similarity">
    <text evidence="4 14 17">Belongs to the phosphoglycerate kinase family.</text>
</comment>
<evidence type="ECO:0000256" key="7">
    <source>
        <dbReference type="ARBA" id="ARBA00016471"/>
    </source>
</evidence>
<evidence type="ECO:0000256" key="15">
    <source>
        <dbReference type="PIRSR" id="PIRSR000724-1"/>
    </source>
</evidence>
<dbReference type="EMBL" id="CP002547">
    <property type="protein sequence ID" value="ADY57478.1"/>
    <property type="molecule type" value="Genomic_DNA"/>
</dbReference>
<comment type="subcellular location">
    <subcellularLocation>
        <location evidence="2 14">Cytoplasm</location>
    </subcellularLocation>
</comment>
<feature type="binding site" evidence="15">
    <location>
        <position position="37"/>
    </location>
    <ligand>
        <name>(2R)-3-phosphoglycerate</name>
        <dbReference type="ChEBI" id="CHEBI:58272"/>
    </ligand>
</feature>
<dbReference type="PANTHER" id="PTHR11406">
    <property type="entry name" value="PHOSPHOGLYCERATE KINASE"/>
    <property type="match status" value="1"/>
</dbReference>
<dbReference type="OrthoDB" id="9808460at2"/>
<feature type="binding site" evidence="14 16">
    <location>
        <position position="202"/>
    </location>
    <ligand>
        <name>ATP</name>
        <dbReference type="ChEBI" id="CHEBI:30616"/>
    </ligand>
</feature>
<dbReference type="PANTHER" id="PTHR11406:SF23">
    <property type="entry name" value="PHOSPHOGLYCERATE KINASE 1, CHLOROPLASTIC-RELATED"/>
    <property type="match status" value="1"/>
</dbReference>
<dbReference type="EC" id="2.7.2.3" evidence="6 14"/>
<feature type="binding site" evidence="14">
    <location>
        <position position="37"/>
    </location>
    <ligand>
        <name>substrate</name>
    </ligand>
</feature>
<evidence type="ECO:0000256" key="11">
    <source>
        <dbReference type="ARBA" id="ARBA00022777"/>
    </source>
</evidence>
<dbReference type="PIRSF" id="PIRSF000724">
    <property type="entry name" value="Pgk"/>
    <property type="match status" value="1"/>
</dbReference>
<dbReference type="GO" id="GO:0006094">
    <property type="term" value="P:gluconeogenesis"/>
    <property type="evidence" value="ECO:0007669"/>
    <property type="project" value="TreeGrafter"/>
</dbReference>
<keyword evidence="10 14" id="KW-0547">Nucleotide-binding</keyword>
<dbReference type="FunFam" id="3.40.50.1260:FF:000002">
    <property type="entry name" value="Phosphoglycerate kinase"/>
    <property type="match status" value="1"/>
</dbReference>
<feature type="binding site" evidence="15">
    <location>
        <position position="119"/>
    </location>
    <ligand>
        <name>(2R)-3-phosphoglycerate</name>
        <dbReference type="ChEBI" id="CHEBI:58272"/>
    </ligand>
</feature>
<evidence type="ECO:0000256" key="17">
    <source>
        <dbReference type="RuleBase" id="RU000532"/>
    </source>
</evidence>
<dbReference type="Proteomes" id="UP000007488">
    <property type="component" value="Chromosome"/>
</dbReference>
<evidence type="ECO:0000313" key="19">
    <source>
        <dbReference type="Proteomes" id="UP000007488"/>
    </source>
</evidence>
<accession>F0T1Q4</accession>
<feature type="binding site" evidence="14 15">
    <location>
        <begin position="21"/>
        <end position="23"/>
    </location>
    <ligand>
        <name>substrate</name>
    </ligand>
</feature>
<dbReference type="Gene3D" id="3.40.50.1260">
    <property type="entry name" value="Phosphoglycerate kinase, N-terminal domain"/>
    <property type="match status" value="2"/>
</dbReference>
<comment type="catalytic activity">
    <reaction evidence="1 14 17">
        <text>(2R)-3-phosphoglycerate + ATP = (2R)-3-phospho-glyceroyl phosphate + ADP</text>
        <dbReference type="Rhea" id="RHEA:14801"/>
        <dbReference type="ChEBI" id="CHEBI:30616"/>
        <dbReference type="ChEBI" id="CHEBI:57604"/>
        <dbReference type="ChEBI" id="CHEBI:58272"/>
        <dbReference type="ChEBI" id="CHEBI:456216"/>
        <dbReference type="EC" id="2.7.2.3"/>
    </reaction>
</comment>
<feature type="binding site" evidence="14 16">
    <location>
        <begin position="350"/>
        <end position="353"/>
    </location>
    <ligand>
        <name>ATP</name>
        <dbReference type="ChEBI" id="CHEBI:30616"/>
    </ligand>
</feature>
<dbReference type="RefSeq" id="WP_013626203.1">
    <property type="nucleotide sequence ID" value="NC_015172.1"/>
</dbReference>
<dbReference type="AlphaFoldDB" id="F0T1Q4"/>
<keyword evidence="13 14" id="KW-0324">Glycolysis</keyword>
<dbReference type="UniPathway" id="UPA00109">
    <property type="reaction ID" value="UER00185"/>
</dbReference>
<dbReference type="KEGG" id="sgy:Sgly_3214"/>
<feature type="binding site" evidence="14 15">
    <location>
        <begin position="60"/>
        <end position="63"/>
    </location>
    <ligand>
        <name>substrate</name>
    </ligand>
</feature>
<keyword evidence="8 14" id="KW-0963">Cytoplasm</keyword>
<comment type="pathway">
    <text evidence="3 14">Carbohydrate degradation; glycolysis; pyruvate from D-glyceraldehyde 3-phosphate: step 2/5.</text>
</comment>
<evidence type="ECO:0000256" key="13">
    <source>
        <dbReference type="ARBA" id="ARBA00023152"/>
    </source>
</evidence>
<evidence type="ECO:0000256" key="14">
    <source>
        <dbReference type="HAMAP-Rule" id="MF_00145"/>
    </source>
</evidence>
<dbReference type="GO" id="GO:0005829">
    <property type="term" value="C:cytosol"/>
    <property type="evidence" value="ECO:0007669"/>
    <property type="project" value="TreeGrafter"/>
</dbReference>
<reference evidence="19" key="2">
    <citation type="submission" date="2011-02" db="EMBL/GenBank/DDBJ databases">
        <title>The complete genome of Syntrophobotulus glycolicus DSM 8271.</title>
        <authorList>
            <person name="Lucas S."/>
            <person name="Copeland A."/>
            <person name="Lapidus A."/>
            <person name="Bruce D."/>
            <person name="Goodwin L."/>
            <person name="Pitluck S."/>
            <person name="Kyrpides N."/>
            <person name="Mavromatis K."/>
            <person name="Pagani I."/>
            <person name="Ivanova N."/>
            <person name="Mikhailova N."/>
            <person name="Chertkov O."/>
            <person name="Held B."/>
            <person name="Detter J.C."/>
            <person name="Tapia R."/>
            <person name="Han C."/>
            <person name="Land M."/>
            <person name="Hauser L."/>
            <person name="Markowitz V."/>
            <person name="Cheng J.-F."/>
            <person name="Hugenholtz P."/>
            <person name="Woyke T."/>
            <person name="Wu D."/>
            <person name="Spring S."/>
            <person name="Schroeder M."/>
            <person name="Brambilla E."/>
            <person name="Klenk H.-P."/>
            <person name="Eisen J.A."/>
        </authorList>
    </citation>
    <scope>NUCLEOTIDE SEQUENCE [LARGE SCALE GENOMIC DNA]</scope>
    <source>
        <strain evidence="19">DSM 8271 / FlGlyR</strain>
    </source>
</reference>
<dbReference type="CDD" id="cd00318">
    <property type="entry name" value="Phosphoglycerate_kinase"/>
    <property type="match status" value="1"/>
</dbReference>
<feature type="binding site" evidence="15">
    <location>
        <position position="152"/>
    </location>
    <ligand>
        <name>(2R)-3-phosphoglycerate</name>
        <dbReference type="ChEBI" id="CHEBI:58272"/>
    </ligand>
</feature>
<dbReference type="STRING" id="645991.Sgly_3214"/>
<evidence type="ECO:0000256" key="3">
    <source>
        <dbReference type="ARBA" id="ARBA00004838"/>
    </source>
</evidence>
<evidence type="ECO:0000256" key="1">
    <source>
        <dbReference type="ARBA" id="ARBA00000642"/>
    </source>
</evidence>
<evidence type="ECO:0000256" key="16">
    <source>
        <dbReference type="PIRSR" id="PIRSR000724-2"/>
    </source>
</evidence>
<keyword evidence="12 14" id="KW-0067">ATP-binding</keyword>
<gene>
    <name evidence="14" type="primary">pgk</name>
    <name evidence="18" type="ordered locus">Sgly_3214</name>
</gene>
<protein>
    <recommendedName>
        <fullName evidence="7 14">Phosphoglycerate kinase</fullName>
        <ecNumber evidence="6 14">2.7.2.3</ecNumber>
    </recommendedName>
</protein>
<keyword evidence="9 14" id="KW-0808">Transferase</keyword>
<evidence type="ECO:0000256" key="4">
    <source>
        <dbReference type="ARBA" id="ARBA00008982"/>
    </source>
</evidence>
<dbReference type="InterPro" id="IPR015911">
    <property type="entry name" value="Phosphoglycerate_kinase_CS"/>
</dbReference>
<proteinExistence type="inferred from homology"/>
<evidence type="ECO:0000256" key="6">
    <source>
        <dbReference type="ARBA" id="ARBA00013061"/>
    </source>
</evidence>
<dbReference type="HAMAP" id="MF_00145">
    <property type="entry name" value="Phosphoglyc_kinase"/>
    <property type="match status" value="1"/>
</dbReference>
<dbReference type="InterPro" id="IPR036043">
    <property type="entry name" value="Phosphoglycerate_kinase_sf"/>
</dbReference>
<comment type="caution">
    <text evidence="14">Lacks conserved residue(s) required for the propagation of feature annotation.</text>
</comment>
<evidence type="ECO:0000256" key="2">
    <source>
        <dbReference type="ARBA" id="ARBA00004496"/>
    </source>
</evidence>
<dbReference type="InterPro" id="IPR015824">
    <property type="entry name" value="Phosphoglycerate_kinase_N"/>
</dbReference>
<dbReference type="SUPFAM" id="SSF53748">
    <property type="entry name" value="Phosphoglycerate kinase"/>
    <property type="match status" value="1"/>
</dbReference>
<sequence length="394" mass="41959">MNKKSIDQVDVKGKRVLVRVDFNVPLDDSGKITDDTRITAALPTIKYLREKGARVILASHLGRPKGKFNPKYSLAPVAGRLSELLKTDVLMAKDCIGPEVAEQAKELSGGQVMLLENVRFYEEEEKNDRSFAGKLAGLAEIFVNDAFGTAHRAHASTEGIAGFIPAYAGFLMKKEVEIMGKALENPERPFVAIIGGAKVSDKIAVIDHLISKVDTLIIGGGMANTFIKAQGYETGKSLVEKEKTGLAQELLAKAKQKGIKFLLPTDVVAAKDFAPDAQSRITSVKEIALDEQALDIGPDSAAKFAEEIRPAKTLIWNGPMGVFEMPKFAQGTEKVAIAVAECQGVTIVGGGDSVAAVEKMGVADKITHVSTGGGASLEFLEGKLLPGVAALQDS</sequence>
<dbReference type="GO" id="GO:0043531">
    <property type="term" value="F:ADP binding"/>
    <property type="evidence" value="ECO:0007669"/>
    <property type="project" value="TreeGrafter"/>
</dbReference>
<dbReference type="HOGENOM" id="CLU_025427_0_2_9"/>
<name>F0T1Q4_SYNGF</name>
<evidence type="ECO:0000313" key="18">
    <source>
        <dbReference type="EMBL" id="ADY57478.1"/>
    </source>
</evidence>
<dbReference type="Pfam" id="PF00162">
    <property type="entry name" value="PGK"/>
    <property type="match status" value="1"/>
</dbReference>
<keyword evidence="19" id="KW-1185">Reference proteome</keyword>
<dbReference type="GO" id="GO:0006096">
    <property type="term" value="P:glycolytic process"/>
    <property type="evidence" value="ECO:0007669"/>
    <property type="project" value="UniProtKB-UniRule"/>
</dbReference>
<evidence type="ECO:0000256" key="8">
    <source>
        <dbReference type="ARBA" id="ARBA00022490"/>
    </source>
</evidence>
<keyword evidence="11 14" id="KW-0418">Kinase</keyword>
<feature type="binding site" evidence="14 16">
    <location>
        <position position="324"/>
    </location>
    <ligand>
        <name>ATP</name>
        <dbReference type="ChEBI" id="CHEBI:30616"/>
    </ligand>
</feature>
<comment type="subunit">
    <text evidence="5 14">Monomer.</text>
</comment>
<dbReference type="GO" id="GO:0004618">
    <property type="term" value="F:phosphoglycerate kinase activity"/>
    <property type="evidence" value="ECO:0007669"/>
    <property type="project" value="UniProtKB-UniRule"/>
</dbReference>
<dbReference type="PROSITE" id="PS00111">
    <property type="entry name" value="PGLYCERATE_KINASE"/>
    <property type="match status" value="1"/>
</dbReference>
<dbReference type="GO" id="GO:0005524">
    <property type="term" value="F:ATP binding"/>
    <property type="evidence" value="ECO:0007669"/>
    <property type="project" value="UniProtKB-KW"/>
</dbReference>
<evidence type="ECO:0000256" key="12">
    <source>
        <dbReference type="ARBA" id="ARBA00022840"/>
    </source>
</evidence>
<evidence type="ECO:0000256" key="10">
    <source>
        <dbReference type="ARBA" id="ARBA00022741"/>
    </source>
</evidence>
<dbReference type="eggNOG" id="COG0126">
    <property type="taxonomic scope" value="Bacteria"/>
</dbReference>